<gene>
    <name evidence="1" type="primary">HERC1</name>
    <name evidence="1" type="ORF">SNEC2469_LOCUS32295</name>
</gene>
<accession>A0A813BX52</accession>
<dbReference type="AlphaFoldDB" id="A0A813BX52"/>
<name>A0A813BX52_9DINO</name>
<proteinExistence type="predicted"/>
<evidence type="ECO:0000313" key="1">
    <source>
        <dbReference type="EMBL" id="CAE7929644.1"/>
    </source>
</evidence>
<reference evidence="1" key="1">
    <citation type="submission" date="2021-02" db="EMBL/GenBank/DDBJ databases">
        <authorList>
            <person name="Dougan E. K."/>
            <person name="Rhodes N."/>
            <person name="Thang M."/>
            <person name="Chan C."/>
        </authorList>
    </citation>
    <scope>NUCLEOTIDE SEQUENCE</scope>
</reference>
<dbReference type="EMBL" id="CAJNJA010081254">
    <property type="protein sequence ID" value="CAE7929644.1"/>
    <property type="molecule type" value="Genomic_DNA"/>
</dbReference>
<evidence type="ECO:0000313" key="2">
    <source>
        <dbReference type="Proteomes" id="UP000601435"/>
    </source>
</evidence>
<keyword evidence="2" id="KW-1185">Reference proteome</keyword>
<sequence>MASGPSTPLSELTQDSPVKRRKLTYAQHDDVVYAIRELAARGGPLKDLIKPAARKWADDKSASIGSFSQPRKLPNAEPTYCTSALCGKCDGCWSNAGKVYRFEASIQQGHFLRLIVSTAGDCCGEPRVRRRSSGQNEAGEAFPGLSEQDRLRVLAACDSLLAEGVHPTPMGVTIRMGKPAVDIEKLRAVLRWRKQEYGQGAAVLKESEADFEAYVRKWEDPQGGPLHVPRWSLHVFTWTAILTPFLLALANLREAGQLHELYLAADFTFKIDIFNYSLGLVAAVIRRKLRGTWTVTPWPLAAVLSPSEDTSHYRSAFETLSGALKQHKLPQPTQVNTDFFSGSGTAAAQTFKDIVLVHDLWHMRRNLVKNDKAFLKFLLVLAGKGALLEEAVDA</sequence>
<organism evidence="1 2">
    <name type="scientific">Symbiodinium necroappetens</name>
    <dbReference type="NCBI Taxonomy" id="1628268"/>
    <lineage>
        <taxon>Eukaryota</taxon>
        <taxon>Sar</taxon>
        <taxon>Alveolata</taxon>
        <taxon>Dinophyceae</taxon>
        <taxon>Suessiales</taxon>
        <taxon>Symbiodiniaceae</taxon>
        <taxon>Symbiodinium</taxon>
    </lineage>
</organism>
<dbReference type="Proteomes" id="UP000601435">
    <property type="component" value="Unassembled WGS sequence"/>
</dbReference>
<protein>
    <submittedName>
        <fullName evidence="1">HERC1 protein</fullName>
    </submittedName>
</protein>
<feature type="non-terminal residue" evidence="1">
    <location>
        <position position="394"/>
    </location>
</feature>
<comment type="caution">
    <text evidence="1">The sequence shown here is derived from an EMBL/GenBank/DDBJ whole genome shotgun (WGS) entry which is preliminary data.</text>
</comment>
<dbReference type="OrthoDB" id="439380at2759"/>